<name>A0A6B8VHV0_9CORY</name>
<sequence>MLVELDEDAMGVAAGVYLAWEKPPAILVVTSIAYASRRMLCQLTFR</sequence>
<evidence type="ECO:0000313" key="1">
    <source>
        <dbReference type="EMBL" id="QGU03743.1"/>
    </source>
</evidence>
<protein>
    <submittedName>
        <fullName evidence="1">Uncharacterized protein</fullName>
    </submittedName>
</protein>
<dbReference type="AlphaFoldDB" id="A0A6B8VHV0"/>
<dbReference type="EMBL" id="CP046453">
    <property type="protein sequence ID" value="QGU03743.1"/>
    <property type="molecule type" value="Genomic_DNA"/>
</dbReference>
<gene>
    <name evidence="1" type="ORF">CETAM_02315</name>
</gene>
<accession>A0A6B8VHV0</accession>
<dbReference type="KEGG" id="ccoe:CETAM_02315"/>
<reference evidence="1 2" key="1">
    <citation type="journal article" date="2021" name="Int. J. Syst. Evol. Microbiol.">
        <title>Classification of three corynebacterial strains isolated from a small paddock in North Rhine-Westphalia: proposal of &lt;i&gt;Corynebacterium kalinowskii&lt;/i&gt; sp. nov., &lt;i&gt;Corynebacterium comes&lt;/i&gt; sp. nov. and &lt;i&gt;Corynebacterium occultum&lt;/i&gt; sp. nov.</title>
        <authorList>
            <person name="Schaffert L."/>
            <person name="Ruwe M."/>
            <person name="Milse J."/>
            <person name="Hanuschka K."/>
            <person name="Ortseifen V."/>
            <person name="Droste J."/>
            <person name="Brandt D."/>
            <person name="Schl L."/>
            <person name="Kutter Y."/>
            <person name="Vinke S."/>
            <person name="Vieh P."/>
            <person name="Jacob L."/>
            <person name="L N.C."/>
            <person name="Schulte-Berndt E."/>
            <person name="Hain C."/>
            <person name="Linder M."/>
            <person name="Schmidt P."/>
            <person name="Wollenschl L."/>
            <person name="Luttermann T."/>
            <person name="Thieme E."/>
            <person name="Hassa J."/>
            <person name="Haak M."/>
            <person name="Wittchen M."/>
            <person name="Mentz A."/>
            <person name="Persicke M."/>
            <person name="Busche T."/>
            <person name="R C."/>
        </authorList>
    </citation>
    <scope>NUCLEOTIDE SEQUENCE [LARGE SCALE GENOMIC DNA]</scope>
    <source>
        <strain evidence="1 2">2019</strain>
    </source>
</reference>
<proteinExistence type="predicted"/>
<organism evidence="1 2">
    <name type="scientific">Corynebacterium comes</name>
    <dbReference type="NCBI Taxonomy" id="2675218"/>
    <lineage>
        <taxon>Bacteria</taxon>
        <taxon>Bacillati</taxon>
        <taxon>Actinomycetota</taxon>
        <taxon>Actinomycetes</taxon>
        <taxon>Mycobacteriales</taxon>
        <taxon>Corynebacteriaceae</taxon>
        <taxon>Corynebacterium</taxon>
    </lineage>
</organism>
<dbReference type="Proteomes" id="UP000425178">
    <property type="component" value="Chromosome"/>
</dbReference>
<evidence type="ECO:0000313" key="2">
    <source>
        <dbReference type="Proteomes" id="UP000425178"/>
    </source>
</evidence>
<keyword evidence="2" id="KW-1185">Reference proteome</keyword>